<comment type="catalytic activity">
    <reaction evidence="11">
        <text>2'-deoxyribonucleotide-(2'-deoxyribose 5'-phosphate)-2'-deoxyribonucleotide-DNA = a 3'-end 2'-deoxyribonucleotide-(2,3-dehydro-2,3-deoxyribose 5'-phosphate)-DNA + a 5'-end 5'-phospho-2'-deoxyribonucleoside-DNA + H(+)</text>
        <dbReference type="Rhea" id="RHEA:66592"/>
        <dbReference type="Rhea" id="RHEA-COMP:13180"/>
        <dbReference type="Rhea" id="RHEA-COMP:16897"/>
        <dbReference type="Rhea" id="RHEA-COMP:17067"/>
        <dbReference type="ChEBI" id="CHEBI:15378"/>
        <dbReference type="ChEBI" id="CHEBI:136412"/>
        <dbReference type="ChEBI" id="CHEBI:157695"/>
        <dbReference type="ChEBI" id="CHEBI:167181"/>
        <dbReference type="EC" id="4.2.99.18"/>
    </reaction>
</comment>
<keyword evidence="10" id="KW-0326">Glycosidase</keyword>
<dbReference type="GO" id="GO:0034039">
    <property type="term" value="F:8-oxo-7,8-dihydroguanine DNA N-glycosylase activity"/>
    <property type="evidence" value="ECO:0007669"/>
    <property type="project" value="TreeGrafter"/>
</dbReference>
<dbReference type="SUPFAM" id="SSF48150">
    <property type="entry name" value="DNA-glycosylase"/>
    <property type="match status" value="1"/>
</dbReference>
<dbReference type="Gene3D" id="1.10.340.30">
    <property type="entry name" value="Hypothetical protein, domain 2"/>
    <property type="match status" value="1"/>
</dbReference>
<comment type="similarity">
    <text evidence="2">Belongs to the type-1 OGG1 family.</text>
</comment>
<proteinExistence type="inferred from homology"/>
<feature type="region of interest" description="Disordered" evidence="12">
    <location>
        <begin position="355"/>
        <end position="407"/>
    </location>
</feature>
<evidence type="ECO:0000313" key="15">
    <source>
        <dbReference type="EMBL" id="KIM48933.1"/>
    </source>
</evidence>
<dbReference type="GO" id="GO:0140078">
    <property type="term" value="F:class I DNA-(apurinic or apyrimidinic site) endonuclease activity"/>
    <property type="evidence" value="ECO:0007669"/>
    <property type="project" value="UniProtKB-EC"/>
</dbReference>
<keyword evidence="4" id="KW-0227">DNA damage</keyword>
<dbReference type="EC" id="4.2.99.18" evidence="3"/>
<dbReference type="PANTHER" id="PTHR10242">
    <property type="entry name" value="8-OXOGUANINE DNA GLYCOSYLASE"/>
    <property type="match status" value="1"/>
</dbReference>
<evidence type="ECO:0000256" key="7">
    <source>
        <dbReference type="ARBA" id="ARBA00023239"/>
    </source>
</evidence>
<comment type="subcellular location">
    <subcellularLocation>
        <location evidence="1">Nucleus</location>
    </subcellularLocation>
</comment>
<evidence type="ECO:0000259" key="14">
    <source>
        <dbReference type="SMART" id="SM00478"/>
    </source>
</evidence>
<evidence type="ECO:0000256" key="6">
    <source>
        <dbReference type="ARBA" id="ARBA00023204"/>
    </source>
</evidence>
<dbReference type="InterPro" id="IPR023170">
    <property type="entry name" value="HhH_base_excis_C"/>
</dbReference>
<keyword evidence="8" id="KW-0539">Nucleus</keyword>
<sequence>MALIGFKSIPISLAQLSLAVVLKCGQSFRWSILTPPTSEAQQTGGAEESHLRVEYRLCLKDRVVCLRQSPDALFYRSVFPDPQPTPAKLVLREAETLEWLKDYFQLNIDLVSLYKQWAEKDKVFAGFQDRFIGIRILRQDPWENVVSFICSSNNNISRITKMVQNLCTHYSPSLLSLEHPFSPSETLSYHPFPAPSALAGSGVGSQLRTLGFGYRADYIQRTAKILVERHGNGKPLLPNESAEASEIWLRELRKSSTADAREELLKFVGVGRKVADCILLMSLDKREVVPVDTHVYQIATKHYGMKGSTNGKKVNMTPKLYEEVNAKFLSIWGDYAGWAHTVLFTADLKSFSTYGLPSPSPSSTPPATSGKKGKKLVDQPILGIPTPPMTPSPLKRKMDSDSDLHLESQTLASPISQLCQEAEEALSLVERVKKRRRNV</sequence>
<dbReference type="Pfam" id="PF07934">
    <property type="entry name" value="OGG_N"/>
    <property type="match status" value="1"/>
</dbReference>
<feature type="chain" id="PRO_5002174596" description="DNA-(apurinic or apyrimidinic site) lyase" evidence="13">
    <location>
        <begin position="20"/>
        <end position="439"/>
    </location>
</feature>
<dbReference type="Gene3D" id="3.30.310.40">
    <property type="match status" value="1"/>
</dbReference>
<evidence type="ECO:0000256" key="11">
    <source>
        <dbReference type="ARBA" id="ARBA00044632"/>
    </source>
</evidence>
<evidence type="ECO:0000256" key="1">
    <source>
        <dbReference type="ARBA" id="ARBA00004123"/>
    </source>
</evidence>
<dbReference type="PANTHER" id="PTHR10242:SF2">
    <property type="entry name" value="N-GLYCOSYLASE_DNA LYASE"/>
    <property type="match status" value="1"/>
</dbReference>
<evidence type="ECO:0000256" key="9">
    <source>
        <dbReference type="ARBA" id="ARBA00023268"/>
    </source>
</evidence>
<protein>
    <recommendedName>
        <fullName evidence="3">DNA-(apurinic or apyrimidinic site) lyase</fullName>
        <ecNumber evidence="3">4.2.99.18</ecNumber>
    </recommendedName>
</protein>
<dbReference type="GO" id="GO:0006285">
    <property type="term" value="P:base-excision repair, AP site formation"/>
    <property type="evidence" value="ECO:0007669"/>
    <property type="project" value="UniProtKB-ARBA"/>
</dbReference>
<keyword evidence="5" id="KW-0378">Hydrolase</keyword>
<keyword evidence="16" id="KW-1185">Reference proteome</keyword>
<dbReference type="SUPFAM" id="SSF55945">
    <property type="entry name" value="TATA-box binding protein-like"/>
    <property type="match status" value="1"/>
</dbReference>
<gene>
    <name evidence="15" type="ORF">M413DRAFT_438110</name>
</gene>
<dbReference type="HOGENOM" id="CLU_027543_1_0_1"/>
<name>A0A0C2YGW3_HEBCY</name>
<dbReference type="Pfam" id="PF00730">
    <property type="entry name" value="HhH-GPD"/>
    <property type="match status" value="1"/>
</dbReference>
<dbReference type="SMART" id="SM00478">
    <property type="entry name" value="ENDO3c"/>
    <property type="match status" value="1"/>
</dbReference>
<evidence type="ECO:0000256" key="3">
    <source>
        <dbReference type="ARBA" id="ARBA00012720"/>
    </source>
</evidence>
<dbReference type="InterPro" id="IPR011257">
    <property type="entry name" value="DNA_glycosylase"/>
</dbReference>
<dbReference type="InterPro" id="IPR052054">
    <property type="entry name" value="Oxidative_DNA_repair_enzyme"/>
</dbReference>
<dbReference type="GO" id="GO:0006289">
    <property type="term" value="P:nucleotide-excision repair"/>
    <property type="evidence" value="ECO:0007669"/>
    <property type="project" value="InterPro"/>
</dbReference>
<evidence type="ECO:0000256" key="8">
    <source>
        <dbReference type="ARBA" id="ARBA00023242"/>
    </source>
</evidence>
<evidence type="ECO:0000256" key="10">
    <source>
        <dbReference type="ARBA" id="ARBA00023295"/>
    </source>
</evidence>
<evidence type="ECO:0000313" key="16">
    <source>
        <dbReference type="Proteomes" id="UP000053424"/>
    </source>
</evidence>
<dbReference type="EMBL" id="KN831768">
    <property type="protein sequence ID" value="KIM48933.1"/>
    <property type="molecule type" value="Genomic_DNA"/>
</dbReference>
<dbReference type="Gene3D" id="1.10.1670.10">
    <property type="entry name" value="Helix-hairpin-Helix base-excision DNA repair enzymes (C-terminal)"/>
    <property type="match status" value="1"/>
</dbReference>
<dbReference type="FunFam" id="1.10.1670.10:FF:000005">
    <property type="entry name" value="N-glycosylase/DNA lyase OGG1"/>
    <property type="match status" value="1"/>
</dbReference>
<keyword evidence="13" id="KW-0732">Signal</keyword>
<evidence type="ECO:0000256" key="5">
    <source>
        <dbReference type="ARBA" id="ARBA00022801"/>
    </source>
</evidence>
<dbReference type="CDD" id="cd00056">
    <property type="entry name" value="ENDO3c"/>
    <property type="match status" value="1"/>
</dbReference>
<evidence type="ECO:0000256" key="12">
    <source>
        <dbReference type="SAM" id="MobiDB-lite"/>
    </source>
</evidence>
<reference evidence="15 16" key="1">
    <citation type="submission" date="2014-04" db="EMBL/GenBank/DDBJ databases">
        <authorList>
            <consortium name="DOE Joint Genome Institute"/>
            <person name="Kuo A."/>
            <person name="Gay G."/>
            <person name="Dore J."/>
            <person name="Kohler A."/>
            <person name="Nagy L.G."/>
            <person name="Floudas D."/>
            <person name="Copeland A."/>
            <person name="Barry K.W."/>
            <person name="Cichocki N."/>
            <person name="Veneault-Fourrey C."/>
            <person name="LaButti K."/>
            <person name="Lindquist E.A."/>
            <person name="Lipzen A."/>
            <person name="Lundell T."/>
            <person name="Morin E."/>
            <person name="Murat C."/>
            <person name="Sun H."/>
            <person name="Tunlid A."/>
            <person name="Henrissat B."/>
            <person name="Grigoriev I.V."/>
            <person name="Hibbett D.S."/>
            <person name="Martin F."/>
            <person name="Nordberg H.P."/>
            <person name="Cantor M.N."/>
            <person name="Hua S.X."/>
        </authorList>
    </citation>
    <scope>NUCLEOTIDE SEQUENCE [LARGE SCALE GENOMIC DNA]</scope>
    <source>
        <strain evidence="16">h7</strain>
    </source>
</reference>
<feature type="domain" description="HhH-GPD" evidence="14">
    <location>
        <begin position="150"/>
        <end position="347"/>
    </location>
</feature>
<dbReference type="OrthoDB" id="238681at2759"/>
<dbReference type="GO" id="GO:0003684">
    <property type="term" value="F:damaged DNA binding"/>
    <property type="evidence" value="ECO:0007669"/>
    <property type="project" value="InterPro"/>
</dbReference>
<evidence type="ECO:0000256" key="2">
    <source>
        <dbReference type="ARBA" id="ARBA00010679"/>
    </source>
</evidence>
<evidence type="ECO:0000256" key="13">
    <source>
        <dbReference type="SAM" id="SignalP"/>
    </source>
</evidence>
<dbReference type="GO" id="GO:0005634">
    <property type="term" value="C:nucleus"/>
    <property type="evidence" value="ECO:0007669"/>
    <property type="project" value="UniProtKB-SubCell"/>
</dbReference>
<evidence type="ECO:0000256" key="4">
    <source>
        <dbReference type="ARBA" id="ARBA00022763"/>
    </source>
</evidence>
<dbReference type="STRING" id="686832.A0A0C2YGW3"/>
<dbReference type="Proteomes" id="UP000053424">
    <property type="component" value="Unassembled WGS sequence"/>
</dbReference>
<organism evidence="15 16">
    <name type="scientific">Hebeloma cylindrosporum</name>
    <dbReference type="NCBI Taxonomy" id="76867"/>
    <lineage>
        <taxon>Eukaryota</taxon>
        <taxon>Fungi</taxon>
        <taxon>Dikarya</taxon>
        <taxon>Basidiomycota</taxon>
        <taxon>Agaricomycotina</taxon>
        <taxon>Agaricomycetes</taxon>
        <taxon>Agaricomycetidae</taxon>
        <taxon>Agaricales</taxon>
        <taxon>Agaricineae</taxon>
        <taxon>Hymenogastraceae</taxon>
        <taxon>Hebeloma</taxon>
    </lineage>
</organism>
<dbReference type="InterPro" id="IPR003265">
    <property type="entry name" value="HhH-GPD_domain"/>
</dbReference>
<feature type="signal peptide" evidence="13">
    <location>
        <begin position="1"/>
        <end position="19"/>
    </location>
</feature>
<feature type="compositionally biased region" description="Basic and acidic residues" evidence="12">
    <location>
        <begin position="396"/>
        <end position="406"/>
    </location>
</feature>
<accession>A0A0C2YGW3</accession>
<dbReference type="InterPro" id="IPR012904">
    <property type="entry name" value="OGG_N"/>
</dbReference>
<keyword evidence="9" id="KW-0511">Multifunctional enzyme</keyword>
<reference evidence="16" key="2">
    <citation type="submission" date="2015-01" db="EMBL/GenBank/DDBJ databases">
        <title>Evolutionary Origins and Diversification of the Mycorrhizal Mutualists.</title>
        <authorList>
            <consortium name="DOE Joint Genome Institute"/>
            <consortium name="Mycorrhizal Genomics Consortium"/>
            <person name="Kohler A."/>
            <person name="Kuo A."/>
            <person name="Nagy L.G."/>
            <person name="Floudas D."/>
            <person name="Copeland A."/>
            <person name="Barry K.W."/>
            <person name="Cichocki N."/>
            <person name="Veneault-Fourrey C."/>
            <person name="LaButti K."/>
            <person name="Lindquist E.A."/>
            <person name="Lipzen A."/>
            <person name="Lundell T."/>
            <person name="Morin E."/>
            <person name="Murat C."/>
            <person name="Riley R."/>
            <person name="Ohm R."/>
            <person name="Sun H."/>
            <person name="Tunlid A."/>
            <person name="Henrissat B."/>
            <person name="Grigoriev I.V."/>
            <person name="Hibbett D.S."/>
            <person name="Martin F."/>
        </authorList>
    </citation>
    <scope>NUCLEOTIDE SEQUENCE [LARGE SCALE GENOMIC DNA]</scope>
    <source>
        <strain evidence="16">h7</strain>
    </source>
</reference>
<keyword evidence="7" id="KW-0456">Lyase</keyword>
<dbReference type="AlphaFoldDB" id="A0A0C2YGW3"/>
<keyword evidence="6" id="KW-0234">DNA repair</keyword>